<reference evidence="7" key="1">
    <citation type="submission" date="2020-02" db="EMBL/GenBank/DDBJ databases">
        <authorList>
            <person name="Meier V. D."/>
        </authorList>
    </citation>
    <scope>NUCLEOTIDE SEQUENCE</scope>
    <source>
        <strain evidence="7">AVDCRST_MAG68</strain>
    </source>
</reference>
<accession>A0A6J4N0S1</accession>
<sequence>MADVVVIGSGVGGLSAAVRLAARGLSVDVLEAGDRVGGKLGVRVIDGVEVDTGPSVLTLPEALDDTLRVAGTSLRDELSLREPDPAFRYLYPDGVALDVFVRPAETLESVRRTLGAQAADDMAGFLRYAGRIWDAAAPHFVYGPAPSPGNLARGGIASLALLPRIDPLRRMWGAIRGRVRSPHLRWLLARYATYNGSDVRRAPATLNCIAHVELAMGGYGVEGGMYEVARALARAAERAGARIHTGARAERVVTGGGRVRGVETADGRQWPADAVVGNADAAHVFGDLLPRGSVRRAAAAPSMSGWVGIVRARRRTGADVRVAHTVLFPATYLDEFADIFDRDRPPVEPTVYLCAQEACHGRAGWAGEEPVFAMANAPAEPAAGPRDPAAWSALRDTVLERMRAAGLRDGDDALAWERTPSGLADAFPGSRGSIYGAASNSPLSAFRRPPNRVPGVGGLYLASGSAHPGGGVPLCILSGAAAAHAVLADRRGILTSRDTAK</sequence>
<comment type="pathway">
    <text evidence="1 5">Carotenoid biosynthesis.</text>
</comment>
<evidence type="ECO:0000256" key="1">
    <source>
        <dbReference type="ARBA" id="ARBA00004829"/>
    </source>
</evidence>
<dbReference type="Pfam" id="PF01593">
    <property type="entry name" value="Amino_oxidase"/>
    <property type="match status" value="1"/>
</dbReference>
<dbReference type="GO" id="GO:0016491">
    <property type="term" value="F:oxidoreductase activity"/>
    <property type="evidence" value="ECO:0007669"/>
    <property type="project" value="UniProtKB-KW"/>
</dbReference>
<feature type="domain" description="Amine oxidase" evidence="6">
    <location>
        <begin position="12"/>
        <end position="281"/>
    </location>
</feature>
<name>A0A6J4N0S1_9BACT</name>
<dbReference type="PANTHER" id="PTHR43734:SF7">
    <property type="entry name" value="4,4'-DIAPONEUROSPORENE OXYGENASE"/>
    <property type="match status" value="1"/>
</dbReference>
<proteinExistence type="inferred from homology"/>
<dbReference type="InterPro" id="IPR036188">
    <property type="entry name" value="FAD/NAD-bd_sf"/>
</dbReference>
<organism evidence="7">
    <name type="scientific">uncultured Gemmatimonadota bacterium</name>
    <dbReference type="NCBI Taxonomy" id="203437"/>
    <lineage>
        <taxon>Bacteria</taxon>
        <taxon>Pseudomonadati</taxon>
        <taxon>Gemmatimonadota</taxon>
        <taxon>environmental samples</taxon>
    </lineage>
</organism>
<gene>
    <name evidence="7" type="ORF">AVDCRST_MAG68-5556</name>
</gene>
<keyword evidence="3 5" id="KW-0125">Carotenoid biosynthesis</keyword>
<evidence type="ECO:0000259" key="6">
    <source>
        <dbReference type="Pfam" id="PF01593"/>
    </source>
</evidence>
<evidence type="ECO:0000313" key="7">
    <source>
        <dbReference type="EMBL" id="CAA9371375.1"/>
    </source>
</evidence>
<evidence type="ECO:0000256" key="2">
    <source>
        <dbReference type="ARBA" id="ARBA00006046"/>
    </source>
</evidence>
<dbReference type="NCBIfam" id="TIGR02734">
    <property type="entry name" value="crtI_fam"/>
    <property type="match status" value="1"/>
</dbReference>
<dbReference type="AlphaFoldDB" id="A0A6J4N0S1"/>
<comment type="similarity">
    <text evidence="2 5">Belongs to the carotenoid/retinoid oxidoreductase family.</text>
</comment>
<evidence type="ECO:0000256" key="5">
    <source>
        <dbReference type="RuleBase" id="RU362075"/>
    </source>
</evidence>
<dbReference type="InterPro" id="IPR014105">
    <property type="entry name" value="Carotenoid/retinoid_OxRdtase"/>
</dbReference>
<dbReference type="SUPFAM" id="SSF51905">
    <property type="entry name" value="FAD/NAD(P)-binding domain"/>
    <property type="match status" value="1"/>
</dbReference>
<dbReference type="PANTHER" id="PTHR43734">
    <property type="entry name" value="PHYTOENE DESATURASE"/>
    <property type="match status" value="1"/>
</dbReference>
<keyword evidence="4 5" id="KW-0560">Oxidoreductase</keyword>
<dbReference type="GO" id="GO:0016117">
    <property type="term" value="P:carotenoid biosynthetic process"/>
    <property type="evidence" value="ECO:0007669"/>
    <property type="project" value="UniProtKB-KW"/>
</dbReference>
<dbReference type="InterPro" id="IPR002937">
    <property type="entry name" value="Amino_oxidase"/>
</dbReference>
<dbReference type="EMBL" id="CADCTW010000247">
    <property type="protein sequence ID" value="CAA9371375.1"/>
    <property type="molecule type" value="Genomic_DNA"/>
</dbReference>
<evidence type="ECO:0000256" key="4">
    <source>
        <dbReference type="ARBA" id="ARBA00023002"/>
    </source>
</evidence>
<dbReference type="Gene3D" id="3.50.50.60">
    <property type="entry name" value="FAD/NAD(P)-binding domain"/>
    <property type="match status" value="2"/>
</dbReference>
<protein>
    <recommendedName>
        <fullName evidence="6">Amine oxidase domain-containing protein</fullName>
    </recommendedName>
</protein>
<evidence type="ECO:0000256" key="3">
    <source>
        <dbReference type="ARBA" id="ARBA00022746"/>
    </source>
</evidence>